<evidence type="ECO:0000313" key="8">
    <source>
        <dbReference type="Proteomes" id="UP001220324"/>
    </source>
</evidence>
<dbReference type="PROSITE" id="PS50850">
    <property type="entry name" value="MFS"/>
    <property type="match status" value="1"/>
</dbReference>
<dbReference type="InterPro" id="IPR036259">
    <property type="entry name" value="MFS_trans_sf"/>
</dbReference>
<sequence length="379" mass="41520">MAAGIIPAFTSFAARYNVSLTEASYLVSVQILLLGVTPIFWNVITERYGRRHVLIFSVLGSMICNIGGALCTTYAGQMATRALTAAIISPPIGIGSGVVTELCSPDQRARKLGWWVLMTILGTPGGPLTMGFVVQHAGVQWIFWTFAIMNFLQAVAYVPFNEEERCGGQQDNYDPKDSSLGKIVKSLLPKRNDGRPIQIMDFLSPFSLICEPRILVAALATAITFCYGNIVFVVEMPISFGEKFGLDSQSTGLQFISVIIGCLIGEQLSGPTSDYFMKTLEKRRGHVRPADRLWLTYIGFLTIIAGLLVWGFQLQRATTWNITPCVGVAIASFGNQIQSTILTAYAIDSNKDKSAAIGVFFNAIRLLYGFVRIPIFLLL</sequence>
<dbReference type="Pfam" id="PF07690">
    <property type="entry name" value="MFS_1"/>
    <property type="match status" value="1"/>
</dbReference>
<feature type="transmembrane region" description="Helical" evidence="5">
    <location>
        <begin position="141"/>
        <end position="160"/>
    </location>
</feature>
<protein>
    <submittedName>
        <fullName evidence="7">MFS transporter</fullName>
    </submittedName>
</protein>
<keyword evidence="3 5" id="KW-1133">Transmembrane helix</keyword>
<comment type="subcellular location">
    <subcellularLocation>
        <location evidence="1">Membrane</location>
        <topology evidence="1">Multi-pass membrane protein</topology>
    </subcellularLocation>
</comment>
<accession>A0AAD6D7W4</accession>
<feature type="transmembrane region" description="Helical" evidence="5">
    <location>
        <begin position="359"/>
        <end position="378"/>
    </location>
</feature>
<dbReference type="PANTHER" id="PTHR23502">
    <property type="entry name" value="MAJOR FACILITATOR SUPERFAMILY"/>
    <property type="match status" value="1"/>
</dbReference>
<keyword evidence="8" id="KW-1185">Reference proteome</keyword>
<feature type="transmembrane region" description="Helical" evidence="5">
    <location>
        <begin position="254"/>
        <end position="272"/>
    </location>
</feature>
<keyword evidence="2 5" id="KW-0812">Transmembrane</keyword>
<dbReference type="Proteomes" id="UP001220324">
    <property type="component" value="Unassembled WGS sequence"/>
</dbReference>
<evidence type="ECO:0000256" key="4">
    <source>
        <dbReference type="ARBA" id="ARBA00023136"/>
    </source>
</evidence>
<dbReference type="AlphaFoldDB" id="A0AAD6D7W4"/>
<dbReference type="SUPFAM" id="SSF103473">
    <property type="entry name" value="MFS general substrate transporter"/>
    <property type="match status" value="1"/>
</dbReference>
<dbReference type="GO" id="GO:0022857">
    <property type="term" value="F:transmembrane transporter activity"/>
    <property type="evidence" value="ECO:0007669"/>
    <property type="project" value="InterPro"/>
</dbReference>
<gene>
    <name evidence="7" type="ORF">N7494_000490</name>
</gene>
<reference evidence="7 8" key="1">
    <citation type="journal article" date="2023" name="IMA Fungus">
        <title>Comparative genomic study of the Penicillium genus elucidates a diverse pangenome and 15 lateral gene transfer events.</title>
        <authorList>
            <person name="Petersen C."/>
            <person name="Sorensen T."/>
            <person name="Nielsen M.R."/>
            <person name="Sondergaard T.E."/>
            <person name="Sorensen J.L."/>
            <person name="Fitzpatrick D.A."/>
            <person name="Frisvad J.C."/>
            <person name="Nielsen K.L."/>
        </authorList>
    </citation>
    <scope>NUCLEOTIDE SEQUENCE [LARGE SCALE GENOMIC DNA]</scope>
    <source>
        <strain evidence="7 8">IBT 35679</strain>
    </source>
</reference>
<dbReference type="Gene3D" id="1.20.1250.20">
    <property type="entry name" value="MFS general substrate transporter like domains"/>
    <property type="match status" value="1"/>
</dbReference>
<organism evidence="7 8">
    <name type="scientific">Penicillium frequentans</name>
    <dbReference type="NCBI Taxonomy" id="3151616"/>
    <lineage>
        <taxon>Eukaryota</taxon>
        <taxon>Fungi</taxon>
        <taxon>Dikarya</taxon>
        <taxon>Ascomycota</taxon>
        <taxon>Pezizomycotina</taxon>
        <taxon>Eurotiomycetes</taxon>
        <taxon>Eurotiomycetidae</taxon>
        <taxon>Eurotiales</taxon>
        <taxon>Aspergillaceae</taxon>
        <taxon>Penicillium</taxon>
    </lineage>
</organism>
<feature type="domain" description="Major facilitator superfamily (MFS) profile" evidence="6">
    <location>
        <begin position="1"/>
        <end position="379"/>
    </location>
</feature>
<feature type="transmembrane region" description="Helical" evidence="5">
    <location>
        <begin position="214"/>
        <end position="234"/>
    </location>
</feature>
<feature type="transmembrane region" description="Helical" evidence="5">
    <location>
        <begin position="112"/>
        <end position="135"/>
    </location>
</feature>
<evidence type="ECO:0000256" key="1">
    <source>
        <dbReference type="ARBA" id="ARBA00004141"/>
    </source>
</evidence>
<evidence type="ECO:0000256" key="3">
    <source>
        <dbReference type="ARBA" id="ARBA00022989"/>
    </source>
</evidence>
<feature type="transmembrane region" description="Helical" evidence="5">
    <location>
        <begin position="82"/>
        <end position="100"/>
    </location>
</feature>
<keyword evidence="4 5" id="KW-0472">Membrane</keyword>
<evidence type="ECO:0000259" key="6">
    <source>
        <dbReference type="PROSITE" id="PS50850"/>
    </source>
</evidence>
<feature type="transmembrane region" description="Helical" evidence="5">
    <location>
        <begin position="23"/>
        <end position="41"/>
    </location>
</feature>
<dbReference type="PANTHER" id="PTHR23502:SF2">
    <property type="entry name" value="TRANSPORTER, PUTATIVE (AFU_ORTHOLOGUE AFUA_2G08910)-RELATED"/>
    <property type="match status" value="1"/>
</dbReference>
<feature type="transmembrane region" description="Helical" evidence="5">
    <location>
        <begin position="293"/>
        <end position="314"/>
    </location>
</feature>
<feature type="transmembrane region" description="Helical" evidence="5">
    <location>
        <begin position="326"/>
        <end position="347"/>
    </location>
</feature>
<comment type="caution">
    <text evidence="7">The sequence shown here is derived from an EMBL/GenBank/DDBJ whole genome shotgun (WGS) entry which is preliminary data.</text>
</comment>
<dbReference type="InterPro" id="IPR020846">
    <property type="entry name" value="MFS_dom"/>
</dbReference>
<dbReference type="GO" id="GO:0005886">
    <property type="term" value="C:plasma membrane"/>
    <property type="evidence" value="ECO:0007669"/>
    <property type="project" value="TreeGrafter"/>
</dbReference>
<feature type="transmembrane region" description="Helical" evidence="5">
    <location>
        <begin position="53"/>
        <end position="76"/>
    </location>
</feature>
<evidence type="ECO:0000256" key="5">
    <source>
        <dbReference type="SAM" id="Phobius"/>
    </source>
</evidence>
<dbReference type="InterPro" id="IPR011701">
    <property type="entry name" value="MFS"/>
</dbReference>
<evidence type="ECO:0000256" key="2">
    <source>
        <dbReference type="ARBA" id="ARBA00022692"/>
    </source>
</evidence>
<dbReference type="EMBL" id="JAQIZZ010000001">
    <property type="protein sequence ID" value="KAJ5556575.1"/>
    <property type="molecule type" value="Genomic_DNA"/>
</dbReference>
<proteinExistence type="predicted"/>
<name>A0AAD6D7W4_9EURO</name>
<evidence type="ECO:0000313" key="7">
    <source>
        <dbReference type="EMBL" id="KAJ5556575.1"/>
    </source>
</evidence>